<feature type="transmembrane region" description="Helical" evidence="1">
    <location>
        <begin position="464"/>
        <end position="485"/>
    </location>
</feature>
<evidence type="ECO:0000313" key="4">
    <source>
        <dbReference type="Proteomes" id="UP000198615"/>
    </source>
</evidence>
<gene>
    <name evidence="3" type="ORF">SAMN05660686_03550</name>
</gene>
<dbReference type="Proteomes" id="UP000198615">
    <property type="component" value="Unassembled WGS sequence"/>
</dbReference>
<keyword evidence="1" id="KW-0472">Membrane</keyword>
<dbReference type="OrthoDB" id="504769at2"/>
<feature type="transmembrane region" description="Helical" evidence="1">
    <location>
        <begin position="411"/>
        <end position="427"/>
    </location>
</feature>
<feature type="transmembrane region" description="Helical" evidence="1">
    <location>
        <begin position="257"/>
        <end position="280"/>
    </location>
</feature>
<dbReference type="RefSeq" id="WP_093152382.1">
    <property type="nucleotide sequence ID" value="NZ_FNBW01000011.1"/>
</dbReference>
<protein>
    <submittedName>
        <fullName evidence="3">Lysophospholipase, alpha-beta hydrolase superfamily</fullName>
    </submittedName>
</protein>
<name>A0A8G2BK48_9PROT</name>
<dbReference type="EMBL" id="FNBW01000011">
    <property type="protein sequence ID" value="SDG15829.1"/>
    <property type="molecule type" value="Genomic_DNA"/>
</dbReference>
<dbReference type="Gene3D" id="3.40.50.1820">
    <property type="entry name" value="alpha/beta hydrolase"/>
    <property type="match status" value="1"/>
</dbReference>
<dbReference type="SUPFAM" id="SSF53474">
    <property type="entry name" value="alpha/beta-Hydrolases"/>
    <property type="match status" value="1"/>
</dbReference>
<feature type="transmembrane region" description="Helical" evidence="1">
    <location>
        <begin position="379"/>
        <end position="399"/>
    </location>
</feature>
<dbReference type="InterPro" id="IPR022742">
    <property type="entry name" value="Hydrolase_4"/>
</dbReference>
<keyword evidence="1" id="KW-1133">Transmembrane helix</keyword>
<accession>A0A8G2BK48</accession>
<evidence type="ECO:0000259" key="2">
    <source>
        <dbReference type="Pfam" id="PF12146"/>
    </source>
</evidence>
<dbReference type="PANTHER" id="PTHR42886:SF29">
    <property type="entry name" value="PUMMELIG, ISOFORM A"/>
    <property type="match status" value="1"/>
</dbReference>
<evidence type="ECO:0000313" key="3">
    <source>
        <dbReference type="EMBL" id="SDG15829.1"/>
    </source>
</evidence>
<comment type="caution">
    <text evidence="3">The sequence shown here is derived from an EMBL/GenBank/DDBJ whole genome shotgun (WGS) entry which is preliminary data.</text>
</comment>
<reference evidence="3 4" key="1">
    <citation type="submission" date="2016-10" db="EMBL/GenBank/DDBJ databases">
        <authorList>
            <person name="Varghese N."/>
            <person name="Submissions S."/>
        </authorList>
    </citation>
    <scope>NUCLEOTIDE SEQUENCE [LARGE SCALE GENOMIC DNA]</scope>
    <source>
        <strain evidence="3 4">DSM 18839</strain>
    </source>
</reference>
<dbReference type="GO" id="GO:0016787">
    <property type="term" value="F:hydrolase activity"/>
    <property type="evidence" value="ECO:0007669"/>
    <property type="project" value="UniProtKB-KW"/>
</dbReference>
<dbReference type="AlphaFoldDB" id="A0A8G2BK48"/>
<feature type="transmembrane region" description="Helical" evidence="1">
    <location>
        <begin position="433"/>
        <end position="452"/>
    </location>
</feature>
<keyword evidence="1" id="KW-0812">Transmembrane</keyword>
<evidence type="ECO:0000256" key="1">
    <source>
        <dbReference type="SAM" id="Phobius"/>
    </source>
</evidence>
<keyword evidence="4" id="KW-1185">Reference proteome</keyword>
<sequence length="486" mass="51420">MRSPRAAVVGAVIAGALILASLAVLEAARTRVETRDLTVSATPVTAYARSGAEGPVVVIAHGFAGSRQMMQGYALPLARAGYRVFSFDFLGHGRHPLPMSGDVTAVAGTTRLLIAQTEAVIDAVSDGQAPVALLGHSMATDVLARVAAERSDIGPVVLLSAYSQAITPDTPRTLLLLAGEWEQGLRAAALDYARQVMPEAVEGQTVTADEVTRRAEVAPFAEHVSILHNRAARQAALRWIDQAYGRHAETTIWPTGWAILGLFAGLVLIFGSIAPLVRGIEATSGRLTGRQVAAASLLPTLVAPLVAVPLNPQLLPVLVADYLALHLAVFGLVQLALIRWWRVSVGRISMPAFVLLLGWCCLFGVALDRYVANFWPTPGRFWIIAAMALGAVPFMVADSMLTLRAGLLQRLALRGAFLLSLGLAVALDFQGLFFLLMIAPVVLLFYLVFGTVGRVAGLRAGPLASGLALGLVLAWALGVSFPLFAP</sequence>
<keyword evidence="3" id="KW-0378">Hydrolase</keyword>
<dbReference type="PANTHER" id="PTHR42886">
    <property type="entry name" value="RE40534P-RELATED"/>
    <property type="match status" value="1"/>
</dbReference>
<feature type="domain" description="Serine aminopeptidase S33" evidence="2">
    <location>
        <begin position="56"/>
        <end position="176"/>
    </location>
</feature>
<dbReference type="Pfam" id="PF12146">
    <property type="entry name" value="Hydrolase_4"/>
    <property type="match status" value="1"/>
</dbReference>
<proteinExistence type="predicted"/>
<dbReference type="InterPro" id="IPR029058">
    <property type="entry name" value="AB_hydrolase_fold"/>
</dbReference>
<organism evidence="3 4">
    <name type="scientific">Thalassobaculum litoreum DSM 18839</name>
    <dbReference type="NCBI Taxonomy" id="1123362"/>
    <lineage>
        <taxon>Bacteria</taxon>
        <taxon>Pseudomonadati</taxon>
        <taxon>Pseudomonadota</taxon>
        <taxon>Alphaproteobacteria</taxon>
        <taxon>Rhodospirillales</taxon>
        <taxon>Thalassobaculaceae</taxon>
        <taxon>Thalassobaculum</taxon>
    </lineage>
</organism>
<feature type="transmembrane region" description="Helical" evidence="1">
    <location>
        <begin position="322"/>
        <end position="341"/>
    </location>
</feature>
<feature type="transmembrane region" description="Helical" evidence="1">
    <location>
        <begin position="348"/>
        <end position="367"/>
    </location>
</feature>